<feature type="domain" description="Nucleotidyltransferase-like" evidence="1">
    <location>
        <begin position="29"/>
        <end position="115"/>
    </location>
</feature>
<keyword evidence="5" id="KW-1185">Reference proteome</keyword>
<dbReference type="Gene3D" id="3.30.460.10">
    <property type="entry name" value="Beta Polymerase, domain 2"/>
    <property type="match status" value="1"/>
</dbReference>
<protein>
    <recommendedName>
        <fullName evidence="6">Nucleotidyltransferase-like domain-containing protein</fullName>
    </recommendedName>
</protein>
<gene>
    <name evidence="4" type="ORF">JCM16418_4967</name>
</gene>
<dbReference type="InterPro" id="IPR043519">
    <property type="entry name" value="NT_sf"/>
</dbReference>
<dbReference type="Pfam" id="PF18576">
    <property type="entry name" value="HTH_52"/>
    <property type="match status" value="1"/>
</dbReference>
<reference evidence="4 5" key="1">
    <citation type="journal article" date="2014" name="Genome Announc.">
        <title>Draft Genome Sequence of Paenibacillus pini JCM 16418T, Isolated from the Rhizosphere of Pine Tree.</title>
        <authorList>
            <person name="Yuki M."/>
            <person name="Oshima K."/>
            <person name="Suda W."/>
            <person name="Oshida Y."/>
            <person name="Kitamura K."/>
            <person name="Iida Y."/>
            <person name="Hattori M."/>
            <person name="Ohkuma M."/>
        </authorList>
    </citation>
    <scope>NUCLEOTIDE SEQUENCE [LARGE SCALE GENOMIC DNA]</scope>
    <source>
        <strain evidence="4 5">JCM 16418</strain>
    </source>
</reference>
<dbReference type="Pfam" id="PF22339">
    <property type="entry name" value="YgxA-like_sub_bind"/>
    <property type="match status" value="1"/>
</dbReference>
<name>W7YQD2_9BACL</name>
<dbReference type="Gene3D" id="1.20.120.330">
    <property type="entry name" value="Nucleotidyltransferases domain 2"/>
    <property type="match status" value="1"/>
</dbReference>
<dbReference type="STRING" id="1236976.JCM16418_4967"/>
<dbReference type="Proteomes" id="UP000019364">
    <property type="component" value="Unassembled WGS sequence"/>
</dbReference>
<dbReference type="InterPro" id="IPR041143">
    <property type="entry name" value="YgxA_HTH"/>
</dbReference>
<feature type="domain" description="YgxA-like substrate binding" evidence="3">
    <location>
        <begin position="120"/>
        <end position="218"/>
    </location>
</feature>
<sequence>MSNLSFFYGESVDVDAMGTIIYRQQGHKFDGSLLHDFDLLVLIVHEQDEMEPLVEHTMAGELRCQVQHINRDSLQRWLIAREKNDLVKCFLEGEIIKDSDNRLAQLRQEYREFVQPLRDQKMFFEFARFLWMYVDAKRHMQDGHIMDAYHSVLDSLKHWASIELIERGIFPEPVVWEQVRSRNTAIHKLYEELTLSTETLEQRVELVLLACEFSVMSKMSQCSNSLMQIMGSRSHPWTINELIHHPELSIVSNELPLVLRKLVNRSLIKELPVWSEHAGYGAQEICYCVD</sequence>
<dbReference type="Pfam" id="PF14540">
    <property type="entry name" value="NTF-like"/>
    <property type="match status" value="1"/>
</dbReference>
<proteinExistence type="predicted"/>
<dbReference type="AlphaFoldDB" id="W7YQD2"/>
<dbReference type="EMBL" id="BAVZ01000035">
    <property type="protein sequence ID" value="GAF10747.1"/>
    <property type="molecule type" value="Genomic_DNA"/>
</dbReference>
<dbReference type="eggNOG" id="ENOG502Z8VM">
    <property type="taxonomic scope" value="Bacteria"/>
</dbReference>
<evidence type="ECO:0000259" key="2">
    <source>
        <dbReference type="Pfam" id="PF18576"/>
    </source>
</evidence>
<dbReference type="InterPro" id="IPR054515">
    <property type="entry name" value="YgxA-like_substrate-bd"/>
</dbReference>
<dbReference type="RefSeq" id="WP_242403952.1">
    <property type="nucleotide sequence ID" value="NZ_BAVZ01000035.1"/>
</dbReference>
<feature type="domain" description="YgxA-like helix-turn-helix" evidence="2">
    <location>
        <begin position="226"/>
        <end position="270"/>
    </location>
</feature>
<comment type="caution">
    <text evidence="4">The sequence shown here is derived from an EMBL/GenBank/DDBJ whole genome shotgun (WGS) entry which is preliminary data.</text>
</comment>
<accession>W7YQD2</accession>
<dbReference type="InterPro" id="IPR029348">
    <property type="entry name" value="NTF-like"/>
</dbReference>
<evidence type="ECO:0000313" key="5">
    <source>
        <dbReference type="Proteomes" id="UP000019364"/>
    </source>
</evidence>
<evidence type="ECO:0000259" key="3">
    <source>
        <dbReference type="Pfam" id="PF22339"/>
    </source>
</evidence>
<evidence type="ECO:0000313" key="4">
    <source>
        <dbReference type="EMBL" id="GAF10747.1"/>
    </source>
</evidence>
<evidence type="ECO:0008006" key="6">
    <source>
        <dbReference type="Google" id="ProtNLM"/>
    </source>
</evidence>
<organism evidence="4 5">
    <name type="scientific">Paenibacillus pini JCM 16418</name>
    <dbReference type="NCBI Taxonomy" id="1236976"/>
    <lineage>
        <taxon>Bacteria</taxon>
        <taxon>Bacillati</taxon>
        <taxon>Bacillota</taxon>
        <taxon>Bacilli</taxon>
        <taxon>Bacillales</taxon>
        <taxon>Paenibacillaceae</taxon>
        <taxon>Paenibacillus</taxon>
    </lineage>
</organism>
<evidence type="ECO:0000259" key="1">
    <source>
        <dbReference type="Pfam" id="PF14540"/>
    </source>
</evidence>